<dbReference type="PRINTS" id="PR00039">
    <property type="entry name" value="HTHLYSR"/>
</dbReference>
<dbReference type="InterPro" id="IPR036388">
    <property type="entry name" value="WH-like_DNA-bd_sf"/>
</dbReference>
<evidence type="ECO:0000313" key="7">
    <source>
        <dbReference type="Proteomes" id="UP001501461"/>
    </source>
</evidence>
<comment type="similarity">
    <text evidence="1">Belongs to the LysR transcriptional regulatory family.</text>
</comment>
<evidence type="ECO:0000256" key="1">
    <source>
        <dbReference type="ARBA" id="ARBA00009437"/>
    </source>
</evidence>
<dbReference type="CDD" id="cd08414">
    <property type="entry name" value="PBP2_LTTR_aromatics_like"/>
    <property type="match status" value="1"/>
</dbReference>
<dbReference type="EMBL" id="BAAAMN010000008">
    <property type="protein sequence ID" value="GAA2027802.1"/>
    <property type="molecule type" value="Genomic_DNA"/>
</dbReference>
<dbReference type="Gene3D" id="3.40.190.10">
    <property type="entry name" value="Periplasmic binding protein-like II"/>
    <property type="match status" value="2"/>
</dbReference>
<dbReference type="Pfam" id="PF00126">
    <property type="entry name" value="HTH_1"/>
    <property type="match status" value="1"/>
</dbReference>
<dbReference type="PANTHER" id="PTHR30346">
    <property type="entry name" value="TRANSCRIPTIONAL DUAL REGULATOR HCAR-RELATED"/>
    <property type="match status" value="1"/>
</dbReference>
<organism evidence="6 7">
    <name type="scientific">Yaniella flava</name>
    <dbReference type="NCBI Taxonomy" id="287930"/>
    <lineage>
        <taxon>Bacteria</taxon>
        <taxon>Bacillati</taxon>
        <taxon>Actinomycetota</taxon>
        <taxon>Actinomycetes</taxon>
        <taxon>Micrococcales</taxon>
        <taxon>Micrococcaceae</taxon>
        <taxon>Yaniella</taxon>
    </lineage>
</organism>
<evidence type="ECO:0000256" key="3">
    <source>
        <dbReference type="ARBA" id="ARBA00023125"/>
    </source>
</evidence>
<gene>
    <name evidence="6" type="ORF">GCM10009720_04410</name>
</gene>
<dbReference type="PROSITE" id="PS50931">
    <property type="entry name" value="HTH_LYSR"/>
    <property type="match status" value="1"/>
</dbReference>
<comment type="caution">
    <text evidence="6">The sequence shown here is derived from an EMBL/GenBank/DDBJ whole genome shotgun (WGS) entry which is preliminary data.</text>
</comment>
<dbReference type="Pfam" id="PF03466">
    <property type="entry name" value="LysR_substrate"/>
    <property type="match status" value="1"/>
</dbReference>
<feature type="domain" description="HTH lysR-type" evidence="5">
    <location>
        <begin position="5"/>
        <end position="62"/>
    </location>
</feature>
<keyword evidence="2" id="KW-0805">Transcription regulation</keyword>
<reference evidence="6 7" key="1">
    <citation type="journal article" date="2019" name="Int. J. Syst. Evol. Microbiol.">
        <title>The Global Catalogue of Microorganisms (GCM) 10K type strain sequencing project: providing services to taxonomists for standard genome sequencing and annotation.</title>
        <authorList>
            <consortium name="The Broad Institute Genomics Platform"/>
            <consortium name="The Broad Institute Genome Sequencing Center for Infectious Disease"/>
            <person name="Wu L."/>
            <person name="Ma J."/>
        </authorList>
    </citation>
    <scope>NUCLEOTIDE SEQUENCE [LARGE SCALE GENOMIC DNA]</scope>
    <source>
        <strain evidence="6 7">JCM 13595</strain>
    </source>
</reference>
<keyword evidence="4" id="KW-0804">Transcription</keyword>
<dbReference type="Gene3D" id="1.10.10.10">
    <property type="entry name" value="Winged helix-like DNA-binding domain superfamily/Winged helix DNA-binding domain"/>
    <property type="match status" value="1"/>
</dbReference>
<dbReference type="InterPro" id="IPR005119">
    <property type="entry name" value="LysR_subst-bd"/>
</dbReference>
<evidence type="ECO:0000259" key="5">
    <source>
        <dbReference type="PROSITE" id="PS50931"/>
    </source>
</evidence>
<dbReference type="InterPro" id="IPR036390">
    <property type="entry name" value="WH_DNA-bd_sf"/>
</dbReference>
<dbReference type="SUPFAM" id="SSF53850">
    <property type="entry name" value="Periplasmic binding protein-like II"/>
    <property type="match status" value="1"/>
</dbReference>
<dbReference type="PANTHER" id="PTHR30346:SF17">
    <property type="entry name" value="LYSR FAMILY TRANSCRIPTIONAL REGULATOR"/>
    <property type="match status" value="1"/>
</dbReference>
<evidence type="ECO:0000256" key="2">
    <source>
        <dbReference type="ARBA" id="ARBA00023015"/>
    </source>
</evidence>
<evidence type="ECO:0000256" key="4">
    <source>
        <dbReference type="ARBA" id="ARBA00023163"/>
    </source>
</evidence>
<keyword evidence="3" id="KW-0238">DNA-binding</keyword>
<proteinExistence type="inferred from homology"/>
<dbReference type="Proteomes" id="UP001501461">
    <property type="component" value="Unassembled WGS sequence"/>
</dbReference>
<evidence type="ECO:0000313" key="6">
    <source>
        <dbReference type="EMBL" id="GAA2027802.1"/>
    </source>
</evidence>
<protein>
    <submittedName>
        <fullName evidence="6">LysR family transcriptional regulator</fullName>
    </submittedName>
</protein>
<dbReference type="InterPro" id="IPR000847">
    <property type="entry name" value="LysR_HTH_N"/>
</dbReference>
<name>A0ABN2U4X4_9MICC</name>
<sequence length="303" mass="33188">MVPLMEVKQAETFLAVAEELHFGPAADRLRIAQPPLSRMIKQLERQLGTELFIRSTRNVELTSIGKALIEPARNLVTASHDAIRTVENTMNGKVGHIRMGFAGASTYRSIGDIFRRLREEKPGISLDVQSSMFSPDGLQNVLDKDLDLAIGRWDFLPADLDSHVIAVEDVIVALPPSHRLADAEEVSMKDLAEDSWVSLPVGSGSALQNRLKNLAMASGFVPRITQTAPDSWALMVLVGVESGCAITVSSVRENLPDPGVKFKRIADSPNPPLEVRLIWRKDNMTLAVNAAVNIAKELFPVPE</sequence>
<accession>A0ABN2U4X4</accession>
<keyword evidence="7" id="KW-1185">Reference proteome</keyword>
<dbReference type="SUPFAM" id="SSF46785">
    <property type="entry name" value="Winged helix' DNA-binding domain"/>
    <property type="match status" value="1"/>
</dbReference>